<name>A0ABS6BLP4_9SPHN</name>
<dbReference type="EMBL" id="JAHKRT010000009">
    <property type="protein sequence ID" value="MBU3079243.1"/>
    <property type="molecule type" value="Genomic_DNA"/>
</dbReference>
<evidence type="ECO:0000313" key="2">
    <source>
        <dbReference type="Proteomes" id="UP000776276"/>
    </source>
</evidence>
<gene>
    <name evidence="1" type="ORF">KOF26_15395</name>
</gene>
<reference evidence="1 2" key="1">
    <citation type="submission" date="2021-06" db="EMBL/GenBank/DDBJ databases">
        <title>Sphingomonas sp. XMGL2, whole genome shotgun sequencing project.</title>
        <authorList>
            <person name="Zhao G."/>
            <person name="Shen L."/>
        </authorList>
    </citation>
    <scope>NUCLEOTIDE SEQUENCE [LARGE SCALE GENOMIC DNA]</scope>
    <source>
        <strain evidence="1 2">XMGL2</strain>
    </source>
</reference>
<accession>A0ABS6BLP4</accession>
<dbReference type="RefSeq" id="WP_216327040.1">
    <property type="nucleotide sequence ID" value="NZ_JAHKRT010000009.1"/>
</dbReference>
<sequence length="66" mass="7700">MRETVAGGAPDRGARLTETGCEVLRLLDRDYVVTDRFPDSIRQRPRPLLNKRIVENPKIVHIYRRI</sequence>
<comment type="caution">
    <text evidence="1">The sequence shown here is derived from an EMBL/GenBank/DDBJ whole genome shotgun (WGS) entry which is preliminary data.</text>
</comment>
<evidence type="ECO:0000313" key="1">
    <source>
        <dbReference type="EMBL" id="MBU3079243.1"/>
    </source>
</evidence>
<organism evidence="1 2">
    <name type="scientific">Sphingomonas quercus</name>
    <dbReference type="NCBI Taxonomy" id="2842451"/>
    <lineage>
        <taxon>Bacteria</taxon>
        <taxon>Pseudomonadati</taxon>
        <taxon>Pseudomonadota</taxon>
        <taxon>Alphaproteobacteria</taxon>
        <taxon>Sphingomonadales</taxon>
        <taxon>Sphingomonadaceae</taxon>
        <taxon>Sphingomonas</taxon>
    </lineage>
</organism>
<keyword evidence="2" id="KW-1185">Reference proteome</keyword>
<protein>
    <submittedName>
        <fullName evidence="1">Uncharacterized protein</fullName>
    </submittedName>
</protein>
<dbReference type="Proteomes" id="UP000776276">
    <property type="component" value="Unassembled WGS sequence"/>
</dbReference>
<proteinExistence type="predicted"/>